<dbReference type="PANTHER" id="PTHR46211:SF1">
    <property type="entry name" value="GLYCEROPHOSPHODIESTER PHOSPHODIESTERASE, CYTOPLASMIC"/>
    <property type="match status" value="1"/>
</dbReference>
<evidence type="ECO:0000313" key="3">
    <source>
        <dbReference type="Proteomes" id="UP000093199"/>
    </source>
</evidence>
<keyword evidence="3" id="KW-1185">Reference proteome</keyword>
<dbReference type="InterPro" id="IPR030395">
    <property type="entry name" value="GP_PDE_dom"/>
</dbReference>
<dbReference type="GO" id="GO:0006629">
    <property type="term" value="P:lipid metabolic process"/>
    <property type="evidence" value="ECO:0007669"/>
    <property type="project" value="InterPro"/>
</dbReference>
<evidence type="ECO:0000259" key="1">
    <source>
        <dbReference type="PROSITE" id="PS51704"/>
    </source>
</evidence>
<comment type="caution">
    <text evidence="2">The sequence shown here is derived from an EMBL/GenBank/DDBJ whole genome shotgun (WGS) entry which is preliminary data.</text>
</comment>
<dbReference type="Pfam" id="PF03009">
    <property type="entry name" value="GDPD"/>
    <property type="match status" value="1"/>
</dbReference>
<feature type="domain" description="GP-PDE" evidence="1">
    <location>
        <begin position="3"/>
        <end position="234"/>
    </location>
</feature>
<protein>
    <recommendedName>
        <fullName evidence="1">GP-PDE domain-containing protein</fullName>
    </recommendedName>
</protein>
<dbReference type="Proteomes" id="UP000093199">
    <property type="component" value="Unassembled WGS sequence"/>
</dbReference>
<proteinExistence type="predicted"/>
<evidence type="ECO:0000313" key="2">
    <source>
        <dbReference type="EMBL" id="OCS88628.1"/>
    </source>
</evidence>
<dbReference type="Gene3D" id="3.20.20.190">
    <property type="entry name" value="Phosphatidylinositol (PI) phosphodiesterase"/>
    <property type="match status" value="1"/>
</dbReference>
<dbReference type="OrthoDB" id="384721at2"/>
<dbReference type="EMBL" id="MASJ01000001">
    <property type="protein sequence ID" value="OCS88628.1"/>
    <property type="molecule type" value="Genomic_DNA"/>
</dbReference>
<reference evidence="2 3" key="1">
    <citation type="submission" date="2016-07" db="EMBL/GenBank/DDBJ databases">
        <title>Caryophanon tenue genome sequencing.</title>
        <authorList>
            <person name="Verma A."/>
            <person name="Pal Y."/>
            <person name="Krishnamurthi S."/>
        </authorList>
    </citation>
    <scope>NUCLEOTIDE SEQUENCE [LARGE SCALE GENOMIC DNA]</scope>
    <source>
        <strain evidence="2 3">DSM 14152</strain>
    </source>
</reference>
<dbReference type="AlphaFoldDB" id="A0A1C0YN85"/>
<dbReference type="RefSeq" id="WP_066542422.1">
    <property type="nucleotide sequence ID" value="NZ_MASJ01000001.1"/>
</dbReference>
<dbReference type="InterPro" id="IPR017946">
    <property type="entry name" value="PLC-like_Pdiesterase_TIM-brl"/>
</dbReference>
<dbReference type="PROSITE" id="PS51704">
    <property type="entry name" value="GP_PDE"/>
    <property type="match status" value="1"/>
</dbReference>
<dbReference type="SUPFAM" id="SSF51695">
    <property type="entry name" value="PLC-like phosphodiesterases"/>
    <property type="match status" value="1"/>
</dbReference>
<dbReference type="PANTHER" id="PTHR46211">
    <property type="entry name" value="GLYCEROPHOSPHORYL DIESTER PHOSPHODIESTERASE"/>
    <property type="match status" value="1"/>
</dbReference>
<gene>
    <name evidence="2" type="ORF">A6M13_01940</name>
</gene>
<dbReference type="STRING" id="33978.A6M13_01940"/>
<sequence>MSIQVFAHRGASLHAFENTQKAFETAFIHKADGIELDVQLTKDGQAVIFHDLDLRRLTGKAGRVDMITLAELQRRKVGKRFRRFFGAPILTFHEVVAWANAQQMPLNIELKETFVGQVEAVHHLFSSITLPVGSHVSSFHIDVLAYVKHCRPDIETAYLVKKAFDWQSLPAYPFVDAVHAHKRLYKRQNLEAAAAAKKPCRFYGIVGNESFLQAPHDIVIGWIADDVTAVPRIQRQT</sequence>
<accession>A0A1C0YN85</accession>
<dbReference type="GO" id="GO:0008081">
    <property type="term" value="F:phosphoric diester hydrolase activity"/>
    <property type="evidence" value="ECO:0007669"/>
    <property type="project" value="InterPro"/>
</dbReference>
<organism evidence="2 3">
    <name type="scientific">Caryophanon tenue</name>
    <dbReference type="NCBI Taxonomy" id="33978"/>
    <lineage>
        <taxon>Bacteria</taxon>
        <taxon>Bacillati</taxon>
        <taxon>Bacillota</taxon>
        <taxon>Bacilli</taxon>
        <taxon>Bacillales</taxon>
        <taxon>Caryophanaceae</taxon>
        <taxon>Caryophanon</taxon>
    </lineage>
</organism>
<name>A0A1C0YN85_9BACL</name>